<dbReference type="InterPro" id="IPR036102">
    <property type="entry name" value="OsmC/Ohrsf"/>
</dbReference>
<dbReference type="Gene3D" id="3.30.300.20">
    <property type="match status" value="1"/>
</dbReference>
<dbReference type="RefSeq" id="WP_041502867.1">
    <property type="nucleotide sequence ID" value="NZ_JPIT01000016.1"/>
</dbReference>
<dbReference type="SUPFAM" id="SSF82784">
    <property type="entry name" value="OsmC-like"/>
    <property type="match status" value="1"/>
</dbReference>
<accession>A0AB34R674</accession>
<name>A0AB34R674_9PORP</name>
<dbReference type="AlphaFoldDB" id="A0AB34R674"/>
<dbReference type="InterPro" id="IPR015946">
    <property type="entry name" value="KH_dom-like_a/b"/>
</dbReference>
<dbReference type="PANTHER" id="PTHR39624:SF2">
    <property type="entry name" value="OSMC-LIKE PROTEIN"/>
    <property type="match status" value="1"/>
</dbReference>
<evidence type="ECO:0000313" key="1">
    <source>
        <dbReference type="EMBL" id="KIO46258.1"/>
    </source>
</evidence>
<gene>
    <name evidence="1" type="ORF">IE90_05545</name>
</gene>
<dbReference type="InterPro" id="IPR003718">
    <property type="entry name" value="OsmC/Ohr_fam"/>
</dbReference>
<dbReference type="Proteomes" id="UP000031937">
    <property type="component" value="Unassembled WGS sequence"/>
</dbReference>
<evidence type="ECO:0000313" key="2">
    <source>
        <dbReference type="Proteomes" id="UP000031937"/>
    </source>
</evidence>
<protein>
    <submittedName>
        <fullName evidence="1">OsmC family protein</fullName>
    </submittedName>
</protein>
<dbReference type="Pfam" id="PF02566">
    <property type="entry name" value="OsmC"/>
    <property type="match status" value="1"/>
</dbReference>
<comment type="caution">
    <text evidence="1">The sequence shown here is derived from an EMBL/GenBank/DDBJ whole genome shotgun (WGS) entry which is preliminary data.</text>
</comment>
<dbReference type="EMBL" id="JPIT01000016">
    <property type="protein sequence ID" value="KIO46258.1"/>
    <property type="molecule type" value="Genomic_DNA"/>
</dbReference>
<proteinExistence type="predicted"/>
<organism evidence="1 2">
    <name type="scientific">Sanguibacteroides justesenii</name>
    <dbReference type="NCBI Taxonomy" id="1547597"/>
    <lineage>
        <taxon>Bacteria</taxon>
        <taxon>Pseudomonadati</taxon>
        <taxon>Bacteroidota</taxon>
        <taxon>Bacteroidia</taxon>
        <taxon>Bacteroidales</taxon>
        <taxon>Porphyromonadaceae</taxon>
        <taxon>Sanguibacteroides</taxon>
    </lineage>
</organism>
<sequence length="136" mass="14809">MTTVKAKYLGDLRLECTHLQSGTTIVTDAPTDNNGKGEAFSPTDLCATSLAACAMTIMGIYAKNNGIDLSGTEIEITKTMAAEPRRIAGIDVIFHMPARAFSKKDKTVLERVAHTCPVHLSLHPDVKQNFVFDWAE</sequence>
<dbReference type="PANTHER" id="PTHR39624">
    <property type="entry name" value="PROTEIN INVOLVED IN RIMO-MEDIATED BETA-METHYLTHIOLATION OF RIBOSOMAL PROTEIN S12 YCAO"/>
    <property type="match status" value="1"/>
</dbReference>
<reference evidence="1 2" key="1">
    <citation type="submission" date="2014-07" db="EMBL/GenBank/DDBJ databases">
        <title>Porphyromonadaceae bacterium OUH 334697 = ATCC BAA-2682 = DSM 28341 draft genome.</title>
        <authorList>
            <person name="Sydenham T.V."/>
            <person name="Hasman H."/>
            <person name="Justesen U.S."/>
        </authorList>
    </citation>
    <scope>NUCLEOTIDE SEQUENCE [LARGE SCALE GENOMIC DNA]</scope>
    <source>
        <strain evidence="1 2">OUH 334697</strain>
    </source>
</reference>